<reference evidence="3" key="1">
    <citation type="submission" date="2021-02" db="EMBL/GenBank/DDBJ databases">
        <title>First Annotated Genome of the Yellow-green Alga Tribonema minus.</title>
        <authorList>
            <person name="Mahan K.M."/>
        </authorList>
    </citation>
    <scope>NUCLEOTIDE SEQUENCE</scope>
    <source>
        <strain evidence="3">UTEX B ZZ1240</strain>
    </source>
</reference>
<dbReference type="Proteomes" id="UP000664859">
    <property type="component" value="Unassembled WGS sequence"/>
</dbReference>
<organism evidence="3 4">
    <name type="scientific">Tribonema minus</name>
    <dbReference type="NCBI Taxonomy" id="303371"/>
    <lineage>
        <taxon>Eukaryota</taxon>
        <taxon>Sar</taxon>
        <taxon>Stramenopiles</taxon>
        <taxon>Ochrophyta</taxon>
        <taxon>PX clade</taxon>
        <taxon>Xanthophyceae</taxon>
        <taxon>Tribonematales</taxon>
        <taxon>Tribonemataceae</taxon>
        <taxon>Tribonema</taxon>
    </lineage>
</organism>
<feature type="transmembrane region" description="Helical" evidence="2">
    <location>
        <begin position="727"/>
        <end position="750"/>
    </location>
</feature>
<evidence type="ECO:0000256" key="2">
    <source>
        <dbReference type="SAM" id="Phobius"/>
    </source>
</evidence>
<evidence type="ECO:0000313" key="4">
    <source>
        <dbReference type="Proteomes" id="UP000664859"/>
    </source>
</evidence>
<name>A0A835ZDD3_9STRA</name>
<comment type="caution">
    <text evidence="3">The sequence shown here is derived from an EMBL/GenBank/DDBJ whole genome shotgun (WGS) entry which is preliminary data.</text>
</comment>
<keyword evidence="4" id="KW-1185">Reference proteome</keyword>
<keyword evidence="2" id="KW-0812">Transmembrane</keyword>
<dbReference type="EMBL" id="JAFCMP010000025">
    <property type="protein sequence ID" value="KAG5190921.1"/>
    <property type="molecule type" value="Genomic_DNA"/>
</dbReference>
<protein>
    <submittedName>
        <fullName evidence="3">Uncharacterized protein</fullName>
    </submittedName>
</protein>
<keyword evidence="2" id="KW-1133">Transmembrane helix</keyword>
<keyword evidence="2" id="KW-0472">Membrane</keyword>
<dbReference type="OrthoDB" id="298253at2759"/>
<evidence type="ECO:0000256" key="1">
    <source>
        <dbReference type="SAM" id="MobiDB-lite"/>
    </source>
</evidence>
<sequence length="839" mass="83238">MSILRAREVRRRQKPKSDDVHEIVEPVARRVAAEGGKGVPVETAEVGHQQLKERVCDQVVSRIYCSDDGGEPPCILFPKDLTCPQGQDPCGHENNSQHPPSTSSGLSVSAYESLDSDVVCCAPDERCMAYGDQYGDTWTQCDKACTDDICQGTGDDPGPVVHGHYDPAYYNGINYMPAGKGNPDSGKCACAEGFHGIYCDAAACFNRQSDVQGGGGAAASRPAIAALAGSSRYVAVWQAVAENLEQTVSVGQVADLAGSQVDQFQVSTPYQGRQERAQVAGLAQGGFVAVWQSLHIGGSWGVHAQLFDDAGSAIGQQFPVSAEADAQRDPAVAGLAGGGFVVVWRGYAPGGPDSAVYAQLYDAAAVPVGAAIQLSTAAESETTNDAPSVCALPSGGFAAAWQTSPRQTDSGSGGAGLSAVVARACTAAGACGAGVVEVSRGAGVAVNALPRVAGLSDGAYVVVWAGASAAARAGTDIYGQEPKDFCVQAFQHLRSITSAQAITAAGAPEGAIVTAAGGLKGRPFAANTSGAAARARMAPAVVSLSAASGSYNKGAFVIAWTSLGGQDGDGAGIYGQVFRRAPDATVERVLLEFAINGDADSAGDQTDVALAALADGAFVAAYSSSSSSSGSSGGGGAVAAVRARVFRAAWGPGATAAAVCAETGAACDAAVPCCGGAAARCSGMCGRGGAAAAAAVTLDGTASSGGGGSGGGGIIKVFFRNGALTTVGIATAAGIGAAVLAAAAALVLCVRRRRRRRKHAYASAPAAGAAAAAPGGGQPPASAASAAAAGAGAADGVSAQRMSVTAIADSLGLPPPRKPGHGNVYKNLASPGQVAKLLQ</sequence>
<proteinExistence type="predicted"/>
<feature type="compositionally biased region" description="Polar residues" evidence="1">
    <location>
        <begin position="93"/>
        <end position="107"/>
    </location>
</feature>
<evidence type="ECO:0000313" key="3">
    <source>
        <dbReference type="EMBL" id="KAG5190921.1"/>
    </source>
</evidence>
<accession>A0A835ZDD3</accession>
<feature type="region of interest" description="Disordered" evidence="1">
    <location>
        <begin position="808"/>
        <end position="833"/>
    </location>
</feature>
<gene>
    <name evidence="3" type="ORF">JKP88DRAFT_297446</name>
</gene>
<feature type="region of interest" description="Disordered" evidence="1">
    <location>
        <begin position="1"/>
        <end position="20"/>
    </location>
</feature>
<feature type="region of interest" description="Disordered" evidence="1">
    <location>
        <begin position="87"/>
        <end position="108"/>
    </location>
</feature>
<dbReference type="AlphaFoldDB" id="A0A835ZDD3"/>